<comment type="caution">
    <text evidence="1">The sequence shown here is derived from an EMBL/GenBank/DDBJ whole genome shotgun (WGS) entry which is preliminary data.</text>
</comment>
<sequence length="211" mass="23991">MLDLARRFTNMTSASPSLRLSSNTSCSVQQVSHLGVNTLAKYQAEEEEDWEDDFAFEQELAIPTSIENVQASFNRDRKCILQLAKKIQELKSIVQTVENSVSHTTVNDASSPLARDIQLSKFVIDLSEDPSHLSESLQMDTLLCNQLHQFLFYCDLDTWNTIGDSSTFDLERTIHTHSKTENFSLVPDVQWIDLLALKTEILQSRLESYLS</sequence>
<gene>
    <name evidence="1" type="ORF">K7432_004022</name>
</gene>
<protein>
    <submittedName>
        <fullName evidence="1">Uncharacterized protein</fullName>
    </submittedName>
</protein>
<name>A0ABR2WZ08_9FUNG</name>
<dbReference type="EMBL" id="JASJQH010000131">
    <property type="protein sequence ID" value="KAK9766716.1"/>
    <property type="molecule type" value="Genomic_DNA"/>
</dbReference>
<evidence type="ECO:0000313" key="2">
    <source>
        <dbReference type="Proteomes" id="UP001479436"/>
    </source>
</evidence>
<accession>A0ABR2WZ08</accession>
<proteinExistence type="predicted"/>
<reference evidence="1 2" key="1">
    <citation type="submission" date="2023-04" db="EMBL/GenBank/DDBJ databases">
        <title>Genome of Basidiobolus ranarum AG-B5.</title>
        <authorList>
            <person name="Stajich J.E."/>
            <person name="Carter-House D."/>
            <person name="Gryganskyi A."/>
        </authorList>
    </citation>
    <scope>NUCLEOTIDE SEQUENCE [LARGE SCALE GENOMIC DNA]</scope>
    <source>
        <strain evidence="1 2">AG-B5</strain>
    </source>
</reference>
<evidence type="ECO:0000313" key="1">
    <source>
        <dbReference type="EMBL" id="KAK9766716.1"/>
    </source>
</evidence>
<keyword evidence="2" id="KW-1185">Reference proteome</keyword>
<organism evidence="1 2">
    <name type="scientific">Basidiobolus ranarum</name>
    <dbReference type="NCBI Taxonomy" id="34480"/>
    <lineage>
        <taxon>Eukaryota</taxon>
        <taxon>Fungi</taxon>
        <taxon>Fungi incertae sedis</taxon>
        <taxon>Zoopagomycota</taxon>
        <taxon>Entomophthoromycotina</taxon>
        <taxon>Basidiobolomycetes</taxon>
        <taxon>Basidiobolales</taxon>
        <taxon>Basidiobolaceae</taxon>
        <taxon>Basidiobolus</taxon>
    </lineage>
</organism>
<dbReference type="Proteomes" id="UP001479436">
    <property type="component" value="Unassembled WGS sequence"/>
</dbReference>